<dbReference type="InterPro" id="IPR014776">
    <property type="entry name" value="4pyrrole_Mease_sub2"/>
</dbReference>
<keyword evidence="5 9" id="KW-0808">Transferase</keyword>
<evidence type="ECO:0000256" key="3">
    <source>
        <dbReference type="ARBA" id="ARBA00022573"/>
    </source>
</evidence>
<keyword evidence="6" id="KW-0949">S-adenosyl-L-methionine</keyword>
<evidence type="ECO:0000256" key="7">
    <source>
        <dbReference type="PIRNR" id="PIRNR036427"/>
    </source>
</evidence>
<evidence type="ECO:0000256" key="1">
    <source>
        <dbReference type="ARBA" id="ARBA00004953"/>
    </source>
</evidence>
<evidence type="ECO:0000256" key="6">
    <source>
        <dbReference type="ARBA" id="ARBA00022691"/>
    </source>
</evidence>
<protein>
    <submittedName>
        <fullName evidence="9">Precorrin-2 C(20)-methyltransferase</fullName>
        <ecNumber evidence="9">2.1.1.130</ecNumber>
    </submittedName>
</protein>
<evidence type="ECO:0000313" key="10">
    <source>
        <dbReference type="Proteomes" id="UP001301152"/>
    </source>
</evidence>
<keyword evidence="3" id="KW-0169">Cobalamin biosynthesis</keyword>
<keyword evidence="4 9" id="KW-0489">Methyltransferase</keyword>
<dbReference type="Proteomes" id="UP001301152">
    <property type="component" value="Unassembled WGS sequence"/>
</dbReference>
<evidence type="ECO:0000256" key="5">
    <source>
        <dbReference type="ARBA" id="ARBA00022679"/>
    </source>
</evidence>
<evidence type="ECO:0000256" key="2">
    <source>
        <dbReference type="ARBA" id="ARBA00005879"/>
    </source>
</evidence>
<dbReference type="NCBIfam" id="TIGR01467">
    <property type="entry name" value="cobI_cbiL"/>
    <property type="match status" value="1"/>
</dbReference>
<dbReference type="InterPro" id="IPR014777">
    <property type="entry name" value="4pyrrole_Mease_sub1"/>
</dbReference>
<dbReference type="EMBL" id="JAPIUZ010000005">
    <property type="protein sequence ID" value="MCX2564312.1"/>
    <property type="molecule type" value="Genomic_DNA"/>
</dbReference>
<reference evidence="9 10" key="1">
    <citation type="submission" date="2022-11" db="EMBL/GenBank/DDBJ databases">
        <title>Genome sequencing of Acetobacter type strain.</title>
        <authorList>
            <person name="Heo J."/>
            <person name="Lee D."/>
            <person name="Han B.-H."/>
            <person name="Hong S.-B."/>
            <person name="Kwon S.-W."/>
        </authorList>
    </citation>
    <scope>NUCLEOTIDE SEQUENCE [LARGE SCALE GENOMIC DNA]</scope>
    <source>
        <strain evidence="9 10">KACC 21253</strain>
    </source>
</reference>
<dbReference type="CDD" id="cd11645">
    <property type="entry name" value="Precorrin_2_C20_MT"/>
    <property type="match status" value="1"/>
</dbReference>
<dbReference type="NCBIfam" id="NF004647">
    <property type="entry name" value="PRK05990.1"/>
    <property type="match status" value="1"/>
</dbReference>
<dbReference type="PANTHER" id="PTHR43467:SF2">
    <property type="entry name" value="COBALT-PRECORRIN-2 C(20)-METHYLTRANSFERASE"/>
    <property type="match status" value="1"/>
</dbReference>
<comment type="pathway">
    <text evidence="1">Cofactor biosynthesis; adenosylcobalamin biosynthesis.</text>
</comment>
<name>A0ABT3QGA0_9PROT</name>
<comment type="caution">
    <text evidence="9">The sequence shown here is derived from an EMBL/GenBank/DDBJ whole genome shotgun (WGS) entry which is preliminary data.</text>
</comment>
<evidence type="ECO:0000256" key="4">
    <source>
        <dbReference type="ARBA" id="ARBA00022603"/>
    </source>
</evidence>
<sequence>MATGTLHVVGVGPGSPDLLTVRAARLIEGASVVAYFCREGRKGHARTIAETYITEGTHELRLVYPFTTEIAVEDPDYQRGIQAFYDRSAQQLAGMLKQGQDVVVLCEGEPFLYGSAMYLFDRLKEQFATSVVPGIAAMNGCWSQVQLPMTHGDDVLCVIPATLPEADLTRWLQQADAAVIMKIGRNMSKVRNALVQSGRMSDARYVERGTQPDSFSCPFEECGETAPYFSLVLVPGRKGVR</sequence>
<dbReference type="RefSeq" id="WP_173559750.1">
    <property type="nucleotide sequence ID" value="NZ_JAPIUZ010000005.1"/>
</dbReference>
<dbReference type="SUPFAM" id="SSF53790">
    <property type="entry name" value="Tetrapyrrole methylase"/>
    <property type="match status" value="1"/>
</dbReference>
<organism evidence="9 10">
    <name type="scientific">Acetobacter thailandicus</name>
    <dbReference type="NCBI Taxonomy" id="1502842"/>
    <lineage>
        <taxon>Bacteria</taxon>
        <taxon>Pseudomonadati</taxon>
        <taxon>Pseudomonadota</taxon>
        <taxon>Alphaproteobacteria</taxon>
        <taxon>Acetobacterales</taxon>
        <taxon>Acetobacteraceae</taxon>
        <taxon>Acetobacter</taxon>
    </lineage>
</organism>
<dbReference type="GO" id="GO:0032259">
    <property type="term" value="P:methylation"/>
    <property type="evidence" value="ECO:0007669"/>
    <property type="project" value="UniProtKB-KW"/>
</dbReference>
<evidence type="ECO:0000313" key="9">
    <source>
        <dbReference type="EMBL" id="MCX2564312.1"/>
    </source>
</evidence>
<dbReference type="Gene3D" id="3.40.1010.10">
    <property type="entry name" value="Cobalt-precorrin-4 Transmethylase, Domain 1"/>
    <property type="match status" value="1"/>
</dbReference>
<proteinExistence type="inferred from homology"/>
<dbReference type="EC" id="2.1.1.130" evidence="9"/>
<dbReference type="InterPro" id="IPR006364">
    <property type="entry name" value="CobI/CbiL/CobIJ_dom"/>
</dbReference>
<gene>
    <name evidence="9" type="ORF">OQ497_10115</name>
</gene>
<feature type="domain" description="Tetrapyrrole methylase" evidence="8">
    <location>
        <begin position="5"/>
        <end position="213"/>
    </location>
</feature>
<comment type="similarity">
    <text evidence="2 7">Belongs to the precorrin methyltransferase family.</text>
</comment>
<dbReference type="GO" id="GO:0030788">
    <property type="term" value="F:precorrin-2 C20-methyltransferase activity"/>
    <property type="evidence" value="ECO:0007669"/>
    <property type="project" value="UniProtKB-EC"/>
</dbReference>
<dbReference type="Pfam" id="PF00590">
    <property type="entry name" value="TP_methylase"/>
    <property type="match status" value="1"/>
</dbReference>
<dbReference type="PANTHER" id="PTHR43467">
    <property type="entry name" value="COBALT-PRECORRIN-2 C(20)-METHYLTRANSFERASE"/>
    <property type="match status" value="1"/>
</dbReference>
<dbReference type="InterPro" id="IPR012382">
    <property type="entry name" value="CobI/CbiL"/>
</dbReference>
<evidence type="ECO:0000259" key="8">
    <source>
        <dbReference type="Pfam" id="PF00590"/>
    </source>
</evidence>
<keyword evidence="10" id="KW-1185">Reference proteome</keyword>
<dbReference type="PIRSF" id="PIRSF036427">
    <property type="entry name" value="Precrrn-2_mtase"/>
    <property type="match status" value="1"/>
</dbReference>
<dbReference type="InterPro" id="IPR035996">
    <property type="entry name" value="4pyrrol_Methylase_sf"/>
</dbReference>
<accession>A0ABT3QGA0</accession>
<dbReference type="InterPro" id="IPR000878">
    <property type="entry name" value="4pyrrol_Mease"/>
</dbReference>
<dbReference type="Gene3D" id="3.30.950.10">
    <property type="entry name" value="Methyltransferase, Cobalt-precorrin-4 Transmethylase, Domain 2"/>
    <property type="match status" value="1"/>
</dbReference>